<organism evidence="2 3">
    <name type="scientific">Hoyosella rhizosphaerae</name>
    <dbReference type="NCBI Taxonomy" id="1755582"/>
    <lineage>
        <taxon>Bacteria</taxon>
        <taxon>Bacillati</taxon>
        <taxon>Actinomycetota</taxon>
        <taxon>Actinomycetes</taxon>
        <taxon>Mycobacteriales</taxon>
        <taxon>Hoyosellaceae</taxon>
        <taxon>Hoyosella</taxon>
    </lineage>
</organism>
<dbReference type="AlphaFoldDB" id="A0A916TY47"/>
<sequence>MPDPSASNQLPEPGPAVPHVPDYNGGPSSGEIQMRYACEEGYAIPADCDGLNYGG</sequence>
<dbReference type="RefSeq" id="WP_188673164.1">
    <property type="nucleotide sequence ID" value="NZ_BMJH01000001.1"/>
</dbReference>
<evidence type="ECO:0000313" key="2">
    <source>
        <dbReference type="EMBL" id="GGC51711.1"/>
    </source>
</evidence>
<keyword evidence="3" id="KW-1185">Reference proteome</keyword>
<evidence type="ECO:0000256" key="1">
    <source>
        <dbReference type="SAM" id="MobiDB-lite"/>
    </source>
</evidence>
<feature type="region of interest" description="Disordered" evidence="1">
    <location>
        <begin position="1"/>
        <end position="31"/>
    </location>
</feature>
<reference evidence="2" key="1">
    <citation type="journal article" date="2014" name="Int. J. Syst. Evol. Microbiol.">
        <title>Complete genome sequence of Corynebacterium casei LMG S-19264T (=DSM 44701T), isolated from a smear-ripened cheese.</title>
        <authorList>
            <consortium name="US DOE Joint Genome Institute (JGI-PGF)"/>
            <person name="Walter F."/>
            <person name="Albersmeier A."/>
            <person name="Kalinowski J."/>
            <person name="Ruckert C."/>
        </authorList>
    </citation>
    <scope>NUCLEOTIDE SEQUENCE</scope>
    <source>
        <strain evidence="2">CGMCC 1.15478</strain>
    </source>
</reference>
<accession>A0A916TY47</accession>
<name>A0A916TY47_9ACTN</name>
<protein>
    <submittedName>
        <fullName evidence="2">Uncharacterized protein</fullName>
    </submittedName>
</protein>
<dbReference type="Proteomes" id="UP000641514">
    <property type="component" value="Unassembled WGS sequence"/>
</dbReference>
<dbReference type="EMBL" id="BMJH01000001">
    <property type="protein sequence ID" value="GGC51711.1"/>
    <property type="molecule type" value="Genomic_DNA"/>
</dbReference>
<proteinExistence type="predicted"/>
<evidence type="ECO:0000313" key="3">
    <source>
        <dbReference type="Proteomes" id="UP000641514"/>
    </source>
</evidence>
<gene>
    <name evidence="2" type="ORF">GCM10011410_00010</name>
</gene>
<comment type="caution">
    <text evidence="2">The sequence shown here is derived from an EMBL/GenBank/DDBJ whole genome shotgun (WGS) entry which is preliminary data.</text>
</comment>
<reference evidence="2" key="2">
    <citation type="submission" date="2020-09" db="EMBL/GenBank/DDBJ databases">
        <authorList>
            <person name="Sun Q."/>
            <person name="Zhou Y."/>
        </authorList>
    </citation>
    <scope>NUCLEOTIDE SEQUENCE</scope>
    <source>
        <strain evidence="2">CGMCC 1.15478</strain>
    </source>
</reference>
<feature type="compositionally biased region" description="Polar residues" evidence="1">
    <location>
        <begin position="1"/>
        <end position="10"/>
    </location>
</feature>